<evidence type="ECO:0000313" key="2">
    <source>
        <dbReference type="EMBL" id="OBR35175.1"/>
    </source>
</evidence>
<proteinExistence type="predicted"/>
<keyword evidence="1" id="KW-0472">Membrane</keyword>
<keyword evidence="1" id="KW-1133">Transmembrane helix</keyword>
<accession>A0A1B7YXG2</accession>
<dbReference type="Proteomes" id="UP000092164">
    <property type="component" value="Unassembled WGS sequence"/>
</dbReference>
<organism evidence="2 3">
    <name type="scientific">Maribacter hydrothermalis</name>
    <dbReference type="NCBI Taxonomy" id="1836467"/>
    <lineage>
        <taxon>Bacteria</taxon>
        <taxon>Pseudomonadati</taxon>
        <taxon>Bacteroidota</taxon>
        <taxon>Flavobacteriia</taxon>
        <taxon>Flavobacteriales</taxon>
        <taxon>Flavobacteriaceae</taxon>
        <taxon>Maribacter</taxon>
    </lineage>
</organism>
<evidence type="ECO:0000256" key="1">
    <source>
        <dbReference type="SAM" id="Phobius"/>
    </source>
</evidence>
<comment type="caution">
    <text evidence="2">The sequence shown here is derived from an EMBL/GenBank/DDBJ whole genome shotgun (WGS) entry which is preliminary data.</text>
</comment>
<keyword evidence="1" id="KW-0812">Transmembrane</keyword>
<keyword evidence="3" id="KW-1185">Reference proteome</keyword>
<feature type="transmembrane region" description="Helical" evidence="1">
    <location>
        <begin position="36"/>
        <end position="64"/>
    </location>
</feature>
<name>A0A1B7YXG2_9FLAO</name>
<evidence type="ECO:0000313" key="3">
    <source>
        <dbReference type="Proteomes" id="UP000092164"/>
    </source>
</evidence>
<dbReference type="KEGG" id="mart:BTR34_05185"/>
<gene>
    <name evidence="2" type="ORF">A9200_11415</name>
</gene>
<feature type="transmembrane region" description="Helical" evidence="1">
    <location>
        <begin position="104"/>
        <end position="121"/>
    </location>
</feature>
<dbReference type="AlphaFoldDB" id="A0A1B7YXG2"/>
<dbReference type="EMBL" id="LZFP01000052">
    <property type="protein sequence ID" value="OBR35175.1"/>
    <property type="molecule type" value="Genomic_DNA"/>
</dbReference>
<feature type="transmembrane region" description="Helical" evidence="1">
    <location>
        <begin position="76"/>
        <end position="98"/>
    </location>
</feature>
<reference evidence="3" key="1">
    <citation type="submission" date="2016-06" db="EMBL/GenBank/DDBJ databases">
        <authorList>
            <person name="Zhan P."/>
        </authorList>
    </citation>
    <scope>NUCLEOTIDE SEQUENCE [LARGE SCALE GENOMIC DNA]</scope>
    <source>
        <strain evidence="3">T28</strain>
    </source>
</reference>
<sequence>MCLIFAEIDSKITDIVGTYAYIKEIFDKYYGVGIPLLFLVATISVVFSVAITTFDILGSIFLFFVGGMSSNIAKSFIIPGDLLVLLAPINLTLFFLSNLSKNELVGIITFVVFLFLIFLIMNKVKSN</sequence>
<protein>
    <submittedName>
        <fullName evidence="2">Uncharacterized protein</fullName>
    </submittedName>
</protein>